<evidence type="ECO:0000256" key="8">
    <source>
        <dbReference type="ARBA" id="ARBA00022825"/>
    </source>
</evidence>
<dbReference type="CDD" id="cd11377">
    <property type="entry name" value="Pro-peptidase_S53"/>
    <property type="match status" value="1"/>
</dbReference>
<comment type="cofactor">
    <cofactor evidence="11">
        <name>Ca(2+)</name>
        <dbReference type="ChEBI" id="CHEBI:29108"/>
    </cofactor>
    <text evidence="11">Binds 1 Ca(2+) ion per subunit.</text>
</comment>
<dbReference type="AlphaFoldDB" id="A0A371D1N6"/>
<dbReference type="STRING" id="139420.A0A371D1N6"/>
<evidence type="ECO:0000313" key="15">
    <source>
        <dbReference type="Proteomes" id="UP000256964"/>
    </source>
</evidence>
<evidence type="ECO:0000256" key="1">
    <source>
        <dbReference type="ARBA" id="ARBA00001910"/>
    </source>
</evidence>
<dbReference type="Proteomes" id="UP000256964">
    <property type="component" value="Unassembled WGS sequence"/>
</dbReference>
<keyword evidence="7 11" id="KW-0378">Hydrolase</keyword>
<evidence type="ECO:0000256" key="9">
    <source>
        <dbReference type="ARBA" id="ARBA00022837"/>
    </source>
</evidence>
<keyword evidence="10" id="KW-0865">Zymogen</keyword>
<feature type="chain" id="PRO_5016745226" description="tripeptidyl-peptidase II" evidence="12">
    <location>
        <begin position="20"/>
        <end position="573"/>
    </location>
</feature>
<evidence type="ECO:0000256" key="7">
    <source>
        <dbReference type="ARBA" id="ARBA00022801"/>
    </source>
</evidence>
<evidence type="ECO:0000256" key="2">
    <source>
        <dbReference type="ARBA" id="ARBA00002451"/>
    </source>
</evidence>
<dbReference type="GO" id="GO:0004252">
    <property type="term" value="F:serine-type endopeptidase activity"/>
    <property type="evidence" value="ECO:0007669"/>
    <property type="project" value="UniProtKB-UniRule"/>
</dbReference>
<evidence type="ECO:0000259" key="13">
    <source>
        <dbReference type="PROSITE" id="PS51695"/>
    </source>
</evidence>
<dbReference type="SUPFAM" id="SSF52743">
    <property type="entry name" value="Subtilisin-like"/>
    <property type="match status" value="1"/>
</dbReference>
<dbReference type="EC" id="3.4.14.10" evidence="4"/>
<dbReference type="PROSITE" id="PS51695">
    <property type="entry name" value="SEDOLISIN"/>
    <property type="match status" value="1"/>
</dbReference>
<sequence>MVASTRLLALSVFTYLVHATPLSKSKFSRDLLVHETRVVLPLGFALAGPAAPHTTLNLRVALTQSNPDAIVDALYQVSDPSSDKYGQHLSKSEVEQLIAPSADSVNAVNAWLQEHGLSATPLSPSGDWLEIQLNVSKANSLLAADFSKFTHADTGSEAIRTLSYSIPAGLKGHIDLIHPTTSFPENVQSLGSKRAVHTPILPRKSSSNCSNGTTPACLQELYNIPTAPAKNASNKLAVTGRFGNNAHYKWLQEFLTQYRPDMNSSTNFTVTLLDGGNNDQDVPSVSEGELDIQYTVGLATNVPVDYVMVGVKWQDDGLNGFFDEVNYLLSMEHPPQTLSTSYGYPESSMSFALTDKLCKAYAQLGARGVSVIFAAGDSGAGCAGGNSTAFSPFFPSNCPYVTSVGGTVGSSPETAWDGSSGGFSNYYSAPSYQSSAVKGYLSKLALSPAAISTAGRFNSSGRGFPDVSAKADDFRVWESSIASIWGTSASAPTFASIVALINDRLAGAGKAPMGFLNPWLYSKGTSGFTDITAGNNSVECNGKSGGFEAVEGWDPVTGLGTPDFNKLFALVGL</sequence>
<dbReference type="OrthoDB" id="409122at2759"/>
<dbReference type="InterPro" id="IPR036852">
    <property type="entry name" value="Peptidase_S8/S53_dom_sf"/>
</dbReference>
<evidence type="ECO:0000313" key="14">
    <source>
        <dbReference type="EMBL" id="RDX46442.1"/>
    </source>
</evidence>
<feature type="binding site" evidence="11">
    <location>
        <position position="530"/>
    </location>
    <ligand>
        <name>Ca(2+)</name>
        <dbReference type="ChEBI" id="CHEBI:29108"/>
    </ligand>
</feature>
<dbReference type="GO" id="GO:0008240">
    <property type="term" value="F:tripeptidyl-peptidase activity"/>
    <property type="evidence" value="ECO:0007669"/>
    <property type="project" value="UniProtKB-EC"/>
</dbReference>
<feature type="binding site" evidence="11">
    <location>
        <position position="554"/>
    </location>
    <ligand>
        <name>Ca(2+)</name>
        <dbReference type="ChEBI" id="CHEBI:29108"/>
    </ligand>
</feature>
<comment type="function">
    <text evidence="2">Secreted tripeptidyl-peptidase which degrades proteins at acidic pHs and is involved in virulence.</text>
</comment>
<feature type="active site" description="Charge relay system" evidence="11">
    <location>
        <position position="287"/>
    </location>
</feature>
<evidence type="ECO:0000256" key="6">
    <source>
        <dbReference type="ARBA" id="ARBA00022723"/>
    </source>
</evidence>
<evidence type="ECO:0000256" key="3">
    <source>
        <dbReference type="ARBA" id="ARBA00004239"/>
    </source>
</evidence>
<dbReference type="InterPro" id="IPR050819">
    <property type="entry name" value="Tripeptidyl-peptidase_I"/>
</dbReference>
<keyword evidence="6 11" id="KW-0479">Metal-binding</keyword>
<dbReference type="Pfam" id="PF09286">
    <property type="entry name" value="Pro-kuma_activ"/>
    <property type="match status" value="1"/>
</dbReference>
<feature type="domain" description="Peptidase S53" evidence="13">
    <location>
        <begin position="212"/>
        <end position="573"/>
    </location>
</feature>
<dbReference type="EMBL" id="KZ857427">
    <property type="protein sequence ID" value="RDX46442.1"/>
    <property type="molecule type" value="Genomic_DNA"/>
</dbReference>
<evidence type="ECO:0000256" key="11">
    <source>
        <dbReference type="PROSITE-ProRule" id="PRU01032"/>
    </source>
</evidence>
<proteinExistence type="predicted"/>
<dbReference type="InterPro" id="IPR015366">
    <property type="entry name" value="S53_propep"/>
</dbReference>
<name>A0A371D1N6_9APHY</name>
<evidence type="ECO:0000256" key="5">
    <source>
        <dbReference type="ARBA" id="ARBA00022670"/>
    </source>
</evidence>
<dbReference type="GO" id="GO:0005576">
    <property type="term" value="C:extracellular region"/>
    <property type="evidence" value="ECO:0007669"/>
    <property type="project" value="UniProtKB-SubCell"/>
</dbReference>
<dbReference type="GO" id="GO:0046872">
    <property type="term" value="F:metal ion binding"/>
    <property type="evidence" value="ECO:0007669"/>
    <property type="project" value="UniProtKB-UniRule"/>
</dbReference>
<keyword evidence="9 11" id="KW-0106">Calcium</keyword>
<keyword evidence="5 11" id="KW-0645">Protease</keyword>
<keyword evidence="12" id="KW-0732">Signal</keyword>
<feature type="binding site" evidence="11">
    <location>
        <position position="552"/>
    </location>
    <ligand>
        <name>Ca(2+)</name>
        <dbReference type="ChEBI" id="CHEBI:29108"/>
    </ligand>
</feature>
<dbReference type="Gene3D" id="3.40.50.200">
    <property type="entry name" value="Peptidase S8/S53 domain"/>
    <property type="match status" value="1"/>
</dbReference>
<feature type="signal peptide" evidence="12">
    <location>
        <begin position="1"/>
        <end position="19"/>
    </location>
</feature>
<dbReference type="SUPFAM" id="SSF54897">
    <property type="entry name" value="Protease propeptides/inhibitors"/>
    <property type="match status" value="1"/>
</dbReference>
<dbReference type="PANTHER" id="PTHR14218">
    <property type="entry name" value="PROTEASE S8 TRIPEPTIDYL PEPTIDASE I CLN2"/>
    <property type="match status" value="1"/>
</dbReference>
<dbReference type="PANTHER" id="PTHR14218:SF15">
    <property type="entry name" value="TRIPEPTIDYL-PEPTIDASE 1"/>
    <property type="match status" value="1"/>
</dbReference>
<dbReference type="InterPro" id="IPR030400">
    <property type="entry name" value="Sedolisin_dom"/>
</dbReference>
<evidence type="ECO:0000256" key="10">
    <source>
        <dbReference type="ARBA" id="ARBA00023145"/>
    </source>
</evidence>
<feature type="active site" description="Charge relay system" evidence="11">
    <location>
        <position position="291"/>
    </location>
</feature>
<organism evidence="14 15">
    <name type="scientific">Lentinus brumalis</name>
    <dbReference type="NCBI Taxonomy" id="2498619"/>
    <lineage>
        <taxon>Eukaryota</taxon>
        <taxon>Fungi</taxon>
        <taxon>Dikarya</taxon>
        <taxon>Basidiomycota</taxon>
        <taxon>Agaricomycotina</taxon>
        <taxon>Agaricomycetes</taxon>
        <taxon>Polyporales</taxon>
        <taxon>Polyporaceae</taxon>
        <taxon>Lentinus</taxon>
    </lineage>
</organism>
<comment type="subcellular location">
    <subcellularLocation>
        <location evidence="3">Secreted</location>
        <location evidence="3">Extracellular space</location>
    </subcellularLocation>
</comment>
<reference evidence="14 15" key="1">
    <citation type="journal article" date="2018" name="Biotechnol. Biofuels">
        <title>Integrative visual omics of the white-rot fungus Polyporus brumalis exposes the biotechnological potential of its oxidative enzymes for delignifying raw plant biomass.</title>
        <authorList>
            <person name="Miyauchi S."/>
            <person name="Rancon A."/>
            <person name="Drula E."/>
            <person name="Hage H."/>
            <person name="Chaduli D."/>
            <person name="Favel A."/>
            <person name="Grisel S."/>
            <person name="Henrissat B."/>
            <person name="Herpoel-Gimbert I."/>
            <person name="Ruiz-Duenas F.J."/>
            <person name="Chevret D."/>
            <person name="Hainaut M."/>
            <person name="Lin J."/>
            <person name="Wang M."/>
            <person name="Pangilinan J."/>
            <person name="Lipzen A."/>
            <person name="Lesage-Meessen L."/>
            <person name="Navarro D."/>
            <person name="Riley R."/>
            <person name="Grigoriev I.V."/>
            <person name="Zhou S."/>
            <person name="Raouche S."/>
            <person name="Rosso M.N."/>
        </authorList>
    </citation>
    <scope>NUCLEOTIDE SEQUENCE [LARGE SCALE GENOMIC DNA]</scope>
    <source>
        <strain evidence="14 15">BRFM 1820</strain>
    </source>
</reference>
<feature type="binding site" evidence="11">
    <location>
        <position position="531"/>
    </location>
    <ligand>
        <name>Ca(2+)</name>
        <dbReference type="ChEBI" id="CHEBI:29108"/>
    </ligand>
</feature>
<comment type="catalytic activity">
    <reaction evidence="1">
        <text>Release of an N-terminal tripeptide from a polypeptide.</text>
        <dbReference type="EC" id="3.4.14.10"/>
    </reaction>
</comment>
<dbReference type="CDD" id="cd04056">
    <property type="entry name" value="Peptidases_S53"/>
    <property type="match status" value="1"/>
</dbReference>
<dbReference type="InterPro" id="IPR000209">
    <property type="entry name" value="Peptidase_S8/S53_dom"/>
</dbReference>
<protein>
    <recommendedName>
        <fullName evidence="4">tripeptidyl-peptidase II</fullName>
        <ecNumber evidence="4">3.4.14.10</ecNumber>
    </recommendedName>
</protein>
<dbReference type="Pfam" id="PF00082">
    <property type="entry name" value="Peptidase_S8"/>
    <property type="match status" value="1"/>
</dbReference>
<keyword evidence="8 11" id="KW-0720">Serine protease</keyword>
<keyword evidence="15" id="KW-1185">Reference proteome</keyword>
<feature type="active site" description="Charge relay system" evidence="11">
    <location>
        <position position="488"/>
    </location>
</feature>
<evidence type="ECO:0000256" key="12">
    <source>
        <dbReference type="SAM" id="SignalP"/>
    </source>
</evidence>
<accession>A0A371D1N6</accession>
<dbReference type="SMART" id="SM00944">
    <property type="entry name" value="Pro-kuma_activ"/>
    <property type="match status" value="1"/>
</dbReference>
<dbReference type="GO" id="GO:0006508">
    <property type="term" value="P:proteolysis"/>
    <property type="evidence" value="ECO:0007669"/>
    <property type="project" value="UniProtKB-KW"/>
</dbReference>
<evidence type="ECO:0000256" key="4">
    <source>
        <dbReference type="ARBA" id="ARBA00012462"/>
    </source>
</evidence>
<gene>
    <name evidence="14" type="ORF">OH76DRAFT_1406960</name>
</gene>